<dbReference type="InterPro" id="IPR019644">
    <property type="entry name" value="DUF2508"/>
</dbReference>
<accession>A0A366HYK7</accession>
<evidence type="ECO:0000313" key="1">
    <source>
        <dbReference type="EMBL" id="RBP57657.1"/>
    </source>
</evidence>
<proteinExistence type="predicted"/>
<name>A0A366HYK7_9FIRM</name>
<evidence type="ECO:0000313" key="2">
    <source>
        <dbReference type="Proteomes" id="UP000253490"/>
    </source>
</evidence>
<protein>
    <submittedName>
        <fullName evidence="1">Uncharacterized protein DUF2508</fullName>
    </submittedName>
</protein>
<comment type="caution">
    <text evidence="1">The sequence shown here is derived from an EMBL/GenBank/DDBJ whole genome shotgun (WGS) entry which is preliminary data.</text>
</comment>
<sequence length="108" mass="12978">MDKVEKSKRIIIDKKIINQYVQTIKVEIQEFKHKRQAERERIQTKNQNEYFVGLIQKAKLELEQSKNFFTNVTDPDLVDYAAHKILANQYFYNYLLKKAKKENIKAEL</sequence>
<dbReference type="OrthoDB" id="1809893at2"/>
<dbReference type="EMBL" id="QNRX01000027">
    <property type="protein sequence ID" value="RBP57657.1"/>
    <property type="molecule type" value="Genomic_DNA"/>
</dbReference>
<dbReference type="RefSeq" id="WP_113921838.1">
    <property type="nucleotide sequence ID" value="NZ_QNRX01000027.1"/>
</dbReference>
<dbReference type="Pfam" id="PF10704">
    <property type="entry name" value="DUF2508"/>
    <property type="match status" value="1"/>
</dbReference>
<organism evidence="1 2">
    <name type="scientific">Alkalibaculum bacchi</name>
    <dbReference type="NCBI Taxonomy" id="645887"/>
    <lineage>
        <taxon>Bacteria</taxon>
        <taxon>Bacillati</taxon>
        <taxon>Bacillota</taxon>
        <taxon>Clostridia</taxon>
        <taxon>Eubacteriales</taxon>
        <taxon>Eubacteriaceae</taxon>
        <taxon>Alkalibaculum</taxon>
    </lineage>
</organism>
<gene>
    <name evidence="1" type="ORF">DES36_12727</name>
</gene>
<dbReference type="Proteomes" id="UP000253490">
    <property type="component" value="Unassembled WGS sequence"/>
</dbReference>
<keyword evidence="2" id="KW-1185">Reference proteome</keyword>
<reference evidence="1 2" key="1">
    <citation type="submission" date="2018-06" db="EMBL/GenBank/DDBJ databases">
        <title>Genomic Encyclopedia of Type Strains, Phase IV (KMG-IV): sequencing the most valuable type-strain genomes for metagenomic binning, comparative biology and taxonomic classification.</title>
        <authorList>
            <person name="Goeker M."/>
        </authorList>
    </citation>
    <scope>NUCLEOTIDE SEQUENCE [LARGE SCALE GENOMIC DNA]</scope>
    <source>
        <strain evidence="1 2">DSM 22112</strain>
    </source>
</reference>
<dbReference type="AlphaFoldDB" id="A0A366HYK7"/>